<evidence type="ECO:0000313" key="2">
    <source>
        <dbReference type="EMBL" id="KAE7995624.1"/>
    </source>
</evidence>
<dbReference type="InterPro" id="IPR006598">
    <property type="entry name" value="CAP10"/>
</dbReference>
<organism evidence="2 3">
    <name type="scientific">Carpinus fangiana</name>
    <dbReference type="NCBI Taxonomy" id="176857"/>
    <lineage>
        <taxon>Eukaryota</taxon>
        <taxon>Viridiplantae</taxon>
        <taxon>Streptophyta</taxon>
        <taxon>Embryophyta</taxon>
        <taxon>Tracheophyta</taxon>
        <taxon>Spermatophyta</taxon>
        <taxon>Magnoliopsida</taxon>
        <taxon>eudicotyledons</taxon>
        <taxon>Gunneridae</taxon>
        <taxon>Pentapetalae</taxon>
        <taxon>rosids</taxon>
        <taxon>fabids</taxon>
        <taxon>Fagales</taxon>
        <taxon>Betulaceae</taxon>
        <taxon>Carpinus</taxon>
    </lineage>
</organism>
<dbReference type="Pfam" id="PF05686">
    <property type="entry name" value="Glyco_transf_90"/>
    <property type="match status" value="1"/>
</dbReference>
<dbReference type="AlphaFoldDB" id="A0A5N6QB30"/>
<dbReference type="SMART" id="SM00672">
    <property type="entry name" value="CAP10"/>
    <property type="match status" value="1"/>
</dbReference>
<proteinExistence type="predicted"/>
<evidence type="ECO:0000259" key="1">
    <source>
        <dbReference type="SMART" id="SM00672"/>
    </source>
</evidence>
<gene>
    <name evidence="2" type="ORF">FH972_000399</name>
</gene>
<sequence>MMWRPLIQSPARSSGIFLCCVLLLVGALVSTHLLDTIYPRTNPEFPKTTSYPNEILLECTDYNLTRTCPSNYPTTFHREEDPDRPSPPTCPEYFRWIYEDLHLWAYTGITREMVESLKGKANFRLVIVKGKAYVEKYTKAYQTRDVFTLWGILQLLRRYPGQVPDLDLMFDCIDIPSIKTSDYQQPNASDPPPLFRYCGDDDTLNIVFPDWSFWGWPETNIKPWESLMTDLKEGNKRTRWMDREPYAYWKGNPTVAVTREDLLKCNVSENMDWKARLYAQDWIRETEEGYKQSDLASQCDHRYKIYIEGTSWSVSEKYILACDSVSLIVKPHYYDFFTRSLNPLHHYWPVRDDDKCRSIKFAVDWGNAHKKKAQEIGKAASQFTQEELKMEYVYDYMFHLLNQYAKLLTFQPVIPTNAVELCSETMACQAQGLEKKFLLESMVEGPVYTSPCTIPPPYDPPSLHTILKTKEDSIKQVELWEKKFWENQNEQA</sequence>
<keyword evidence="3" id="KW-1185">Reference proteome</keyword>
<dbReference type="Proteomes" id="UP000327013">
    <property type="component" value="Chromosome 1"/>
</dbReference>
<evidence type="ECO:0000313" key="3">
    <source>
        <dbReference type="Proteomes" id="UP000327013"/>
    </source>
</evidence>
<dbReference type="OrthoDB" id="202415at2759"/>
<dbReference type="InterPro" id="IPR051091">
    <property type="entry name" value="O-Glucosyltr/Glycosyltrsf_90"/>
</dbReference>
<dbReference type="PANTHER" id="PTHR12203">
    <property type="entry name" value="KDEL LYS-ASP-GLU-LEU CONTAINING - RELATED"/>
    <property type="match status" value="1"/>
</dbReference>
<name>A0A5N6QB30_9ROSI</name>
<protein>
    <recommendedName>
        <fullName evidence="1">Glycosyl transferase CAP10 domain-containing protein</fullName>
    </recommendedName>
</protein>
<dbReference type="PANTHER" id="PTHR12203:SF99">
    <property type="entry name" value="OS04G0534100 PROTEIN"/>
    <property type="match status" value="1"/>
</dbReference>
<dbReference type="EMBL" id="CM017321">
    <property type="protein sequence ID" value="KAE7995624.1"/>
    <property type="molecule type" value="Genomic_DNA"/>
</dbReference>
<accession>A0A5N6QB30</accession>
<feature type="domain" description="Glycosyl transferase CAP10" evidence="1">
    <location>
        <begin position="162"/>
        <end position="411"/>
    </location>
</feature>
<reference evidence="2 3" key="1">
    <citation type="submission" date="2019-06" db="EMBL/GenBank/DDBJ databases">
        <title>A chromosomal-level reference genome of Carpinus fangiana (Coryloideae, Betulaceae).</title>
        <authorList>
            <person name="Yang X."/>
            <person name="Wang Z."/>
            <person name="Zhang L."/>
            <person name="Hao G."/>
            <person name="Liu J."/>
            <person name="Yang Y."/>
        </authorList>
    </citation>
    <scope>NUCLEOTIDE SEQUENCE [LARGE SCALE GENOMIC DNA]</scope>
    <source>
        <strain evidence="2">Cfa_2016G</strain>
        <tissue evidence="2">Leaf</tissue>
    </source>
</reference>